<dbReference type="GO" id="GO:0005739">
    <property type="term" value="C:mitochondrion"/>
    <property type="evidence" value="ECO:0007669"/>
    <property type="project" value="TreeGrafter"/>
</dbReference>
<dbReference type="Pfam" id="PF01018">
    <property type="entry name" value="GTP1_OBG"/>
    <property type="match status" value="1"/>
</dbReference>
<evidence type="ECO:0000256" key="8">
    <source>
        <dbReference type="ARBA" id="ARBA00022517"/>
    </source>
</evidence>
<evidence type="ECO:0000259" key="24">
    <source>
        <dbReference type="PROSITE" id="PS51513"/>
    </source>
</evidence>
<dbReference type="GO" id="GO:0003723">
    <property type="term" value="F:RNA binding"/>
    <property type="evidence" value="ECO:0007669"/>
    <property type="project" value="InterPro"/>
</dbReference>
<dbReference type="PANTHER" id="PTHR11702">
    <property type="entry name" value="DEVELOPMENTALLY REGULATED GTP-BINDING PROTEIN-RELATED"/>
    <property type="match status" value="1"/>
</dbReference>
<evidence type="ECO:0000259" key="23">
    <source>
        <dbReference type="PROSITE" id="PS51512"/>
    </source>
</evidence>
<dbReference type="InterPro" id="IPR027417">
    <property type="entry name" value="P-loop_NTPase"/>
</dbReference>
<evidence type="ECO:0000256" key="16">
    <source>
        <dbReference type="ARBA" id="ARBA00023136"/>
    </source>
</evidence>
<dbReference type="InterPro" id="IPR047575">
    <property type="entry name" value="Sm"/>
</dbReference>
<dbReference type="InterPro" id="IPR031167">
    <property type="entry name" value="G_OBG"/>
</dbReference>
<evidence type="ECO:0000256" key="2">
    <source>
        <dbReference type="ARBA" id="ARBA00004496"/>
    </source>
</evidence>
<dbReference type="Gene3D" id="2.70.210.12">
    <property type="entry name" value="GTP1/OBG domain"/>
    <property type="match status" value="1"/>
</dbReference>
<dbReference type="InterPro" id="IPR007726">
    <property type="entry name" value="SS18_N"/>
</dbReference>
<evidence type="ECO:0000259" key="27">
    <source>
        <dbReference type="PROSITE" id="PS52002"/>
    </source>
</evidence>
<dbReference type="EMBL" id="VEVO01000010">
    <property type="protein sequence ID" value="KAF0035828.1"/>
    <property type="molecule type" value="Genomic_DNA"/>
</dbReference>
<protein>
    <submittedName>
        <fullName evidence="28">Uncharacterized protein</fullName>
    </submittedName>
</protein>
<dbReference type="NCBIfam" id="NF008956">
    <property type="entry name" value="PRK12299.1"/>
    <property type="match status" value="1"/>
</dbReference>
<dbReference type="InterPro" id="IPR027397">
    <property type="entry name" value="Catenin-bd_sf"/>
</dbReference>
<comment type="subcellular location">
    <subcellularLocation>
        <location evidence="1">Cell membrane</location>
    </subcellularLocation>
    <subcellularLocation>
        <location evidence="2">Cytoplasm</location>
    </subcellularLocation>
</comment>
<dbReference type="InterPro" id="IPR006073">
    <property type="entry name" value="GTP-bd"/>
</dbReference>
<dbReference type="SUPFAM" id="SSF82051">
    <property type="entry name" value="Obg GTP-binding protein N-terminal domain"/>
    <property type="match status" value="1"/>
</dbReference>
<feature type="compositionally biased region" description="Basic and acidic residues" evidence="20">
    <location>
        <begin position="178"/>
        <end position="211"/>
    </location>
</feature>
<evidence type="ECO:0000256" key="12">
    <source>
        <dbReference type="ARBA" id="ARBA00022741"/>
    </source>
</evidence>
<dbReference type="Gene3D" id="2.60.40.60">
    <property type="entry name" value="Cadherins"/>
    <property type="match status" value="5"/>
</dbReference>
<feature type="domain" description="DFDF" evidence="23">
    <location>
        <begin position="154"/>
        <end position="190"/>
    </location>
</feature>
<feature type="compositionally biased region" description="Polar residues" evidence="20">
    <location>
        <begin position="309"/>
        <end position="319"/>
    </location>
</feature>
<reference evidence="28 29" key="1">
    <citation type="submission" date="2019-06" db="EMBL/GenBank/DDBJ databases">
        <title>Draft genomes of female and male turbot (Scophthalmus maximus).</title>
        <authorList>
            <person name="Xu H."/>
            <person name="Xu X.-W."/>
            <person name="Shao C."/>
            <person name="Chen S."/>
        </authorList>
    </citation>
    <scope>NUCLEOTIDE SEQUENCE [LARGE SCALE GENOMIC DNA]</scope>
    <source>
        <strain evidence="28">Ysfricsl-2016a</strain>
        <tissue evidence="28">Blood</tissue>
    </source>
</reference>
<keyword evidence="14" id="KW-0130">Cell adhesion</keyword>
<feature type="transmembrane region" description="Helical" evidence="21">
    <location>
        <begin position="1401"/>
        <end position="1425"/>
    </location>
</feature>
<feature type="compositionally biased region" description="Gly residues" evidence="20">
    <location>
        <begin position="286"/>
        <end position="295"/>
    </location>
</feature>
<evidence type="ECO:0000256" key="7">
    <source>
        <dbReference type="ARBA" id="ARBA00022490"/>
    </source>
</evidence>
<evidence type="ECO:0000256" key="18">
    <source>
        <dbReference type="PROSITE-ProRule" id="PRU00043"/>
    </source>
</evidence>
<keyword evidence="21" id="KW-1133">Transmembrane helix</keyword>
<dbReference type="Pfam" id="PF12701">
    <property type="entry name" value="LSM14"/>
    <property type="match status" value="1"/>
</dbReference>
<evidence type="ECO:0000256" key="20">
    <source>
        <dbReference type="SAM" id="MobiDB-lite"/>
    </source>
</evidence>
<keyword evidence="9" id="KW-0479">Metal-binding</keyword>
<dbReference type="NCBIfam" id="TIGR02729">
    <property type="entry name" value="Obg_CgtA"/>
    <property type="match status" value="1"/>
</dbReference>
<dbReference type="SMART" id="SM00112">
    <property type="entry name" value="CA"/>
    <property type="match status" value="3"/>
</dbReference>
<feature type="domain" description="OBG-type G" evidence="25">
    <location>
        <begin position="628"/>
        <end position="793"/>
    </location>
</feature>
<feature type="domain" description="Cadherin" evidence="22">
    <location>
        <begin position="1269"/>
        <end position="1400"/>
    </location>
</feature>
<dbReference type="FunFam" id="2.70.210.12:FF:000001">
    <property type="entry name" value="GTPase Obg"/>
    <property type="match status" value="1"/>
</dbReference>
<dbReference type="CDD" id="cd01736">
    <property type="entry name" value="LSm14_N"/>
    <property type="match status" value="1"/>
</dbReference>
<dbReference type="PROSITE" id="PS51883">
    <property type="entry name" value="OBG"/>
    <property type="match status" value="1"/>
</dbReference>
<feature type="domain" description="Sm" evidence="27">
    <location>
        <begin position="1"/>
        <end position="82"/>
    </location>
</feature>
<dbReference type="InterPro" id="IPR010920">
    <property type="entry name" value="LSM_dom_sf"/>
</dbReference>
<dbReference type="Gene3D" id="2.30.30.100">
    <property type="match status" value="1"/>
</dbReference>
<dbReference type="PROSITE" id="PS00232">
    <property type="entry name" value="CADHERIN_1"/>
    <property type="match status" value="1"/>
</dbReference>
<dbReference type="CDD" id="cd01898">
    <property type="entry name" value="Obg"/>
    <property type="match status" value="1"/>
</dbReference>
<dbReference type="PROSITE" id="PS52002">
    <property type="entry name" value="SM"/>
    <property type="match status" value="1"/>
</dbReference>
<evidence type="ECO:0000259" key="25">
    <source>
        <dbReference type="PROSITE" id="PS51710"/>
    </source>
</evidence>
<keyword evidence="10" id="KW-0732">Signal</keyword>
<dbReference type="CDD" id="cd11304">
    <property type="entry name" value="Cadherin_repeat"/>
    <property type="match status" value="3"/>
</dbReference>
<evidence type="ECO:0000256" key="10">
    <source>
        <dbReference type="ARBA" id="ARBA00022729"/>
    </source>
</evidence>
<dbReference type="Gene3D" id="4.10.900.10">
    <property type="entry name" value="TCF3-CBD (Catenin binding domain)"/>
    <property type="match status" value="1"/>
</dbReference>
<dbReference type="InterPro" id="IPR036726">
    <property type="entry name" value="GTP1_OBG_dom_sf"/>
</dbReference>
<evidence type="ECO:0000259" key="22">
    <source>
        <dbReference type="PROSITE" id="PS50268"/>
    </source>
</evidence>
<feature type="compositionally biased region" description="Low complexity" evidence="20">
    <location>
        <begin position="433"/>
        <end position="459"/>
    </location>
</feature>
<feature type="domain" description="Obg" evidence="26">
    <location>
        <begin position="473"/>
        <end position="627"/>
    </location>
</feature>
<dbReference type="SUPFAM" id="SSF50182">
    <property type="entry name" value="Sm-like ribonucleoproteins"/>
    <property type="match status" value="1"/>
</dbReference>
<evidence type="ECO:0000313" key="28">
    <source>
        <dbReference type="EMBL" id="KAF0035828.1"/>
    </source>
</evidence>
<keyword evidence="17" id="KW-0325">Glycoprotein</keyword>
<feature type="region of interest" description="Disordered" evidence="20">
    <location>
        <begin position="283"/>
        <end position="346"/>
    </location>
</feature>
<keyword evidence="7" id="KW-0963">Cytoplasm</keyword>
<evidence type="ECO:0000256" key="21">
    <source>
        <dbReference type="SAM" id="Phobius"/>
    </source>
</evidence>
<dbReference type="GO" id="GO:0045216">
    <property type="term" value="P:cell-cell junction organization"/>
    <property type="evidence" value="ECO:0007669"/>
    <property type="project" value="UniProtKB-ARBA"/>
</dbReference>
<keyword evidence="13 18" id="KW-0106">Calcium</keyword>
<dbReference type="GO" id="GO:0005509">
    <property type="term" value="F:calcium ion binding"/>
    <property type="evidence" value="ECO:0007669"/>
    <property type="project" value="UniProtKB-UniRule"/>
</dbReference>
<dbReference type="NCBIfam" id="TIGR00231">
    <property type="entry name" value="small_GTP"/>
    <property type="match status" value="1"/>
</dbReference>
<comment type="caution">
    <text evidence="28">The sequence shown here is derived from an EMBL/GenBank/DDBJ whole genome shotgun (WGS) entry which is preliminary data.</text>
</comment>
<dbReference type="InterPro" id="IPR014100">
    <property type="entry name" value="GTP-bd_Obg/CgtA"/>
</dbReference>
<dbReference type="PANTHER" id="PTHR11702:SF31">
    <property type="entry name" value="MITOCHONDRIAL RIBOSOME-ASSOCIATED GTPASE 2"/>
    <property type="match status" value="1"/>
</dbReference>
<dbReference type="InterPro" id="IPR015919">
    <property type="entry name" value="Cadherin-like_sf"/>
</dbReference>
<keyword evidence="11" id="KW-0677">Repeat</keyword>
<keyword evidence="16 21" id="KW-0472">Membrane</keyword>
<comment type="similarity">
    <text evidence="5">Belongs to the LSM14 family.</text>
</comment>
<dbReference type="InterPro" id="IPR045086">
    <property type="entry name" value="OBG_GTPase"/>
</dbReference>
<dbReference type="SUPFAM" id="SSF49313">
    <property type="entry name" value="Cadherin-like"/>
    <property type="match status" value="4"/>
</dbReference>
<feature type="region of interest" description="Disordered" evidence="20">
    <location>
        <begin position="374"/>
        <end position="459"/>
    </location>
</feature>
<evidence type="ECO:0000256" key="17">
    <source>
        <dbReference type="ARBA" id="ARBA00023180"/>
    </source>
</evidence>
<dbReference type="InterPro" id="IPR006169">
    <property type="entry name" value="GTP1_OBG_dom"/>
</dbReference>
<dbReference type="InterPro" id="IPR025609">
    <property type="entry name" value="Lsm14-like_N"/>
</dbReference>
<feature type="domain" description="Cadherin" evidence="22">
    <location>
        <begin position="1033"/>
        <end position="1154"/>
    </location>
</feature>
<evidence type="ECO:0000256" key="4">
    <source>
        <dbReference type="ARBA" id="ARBA00007945"/>
    </source>
</evidence>
<gene>
    <name evidence="28" type="ORF">F2P81_011140</name>
</gene>
<evidence type="ECO:0000256" key="1">
    <source>
        <dbReference type="ARBA" id="ARBA00004236"/>
    </source>
</evidence>
<evidence type="ECO:0000256" key="5">
    <source>
        <dbReference type="ARBA" id="ARBA00010415"/>
    </source>
</evidence>
<dbReference type="GO" id="GO:0007156">
    <property type="term" value="P:homophilic cell adhesion via plasma membrane adhesion molecules"/>
    <property type="evidence" value="ECO:0007669"/>
    <property type="project" value="InterPro"/>
</dbReference>
<dbReference type="InterPro" id="IPR019050">
    <property type="entry name" value="FDF_dom"/>
</dbReference>
<evidence type="ECO:0000256" key="9">
    <source>
        <dbReference type="ARBA" id="ARBA00022723"/>
    </source>
</evidence>
<dbReference type="PROSITE" id="PS51512">
    <property type="entry name" value="DFDF"/>
    <property type="match status" value="1"/>
</dbReference>
<dbReference type="Pfam" id="PF01926">
    <property type="entry name" value="MMR_HSR1"/>
    <property type="match status" value="1"/>
</dbReference>
<feature type="compositionally biased region" description="Basic and acidic residues" evidence="20">
    <location>
        <begin position="411"/>
        <end position="420"/>
    </location>
</feature>
<dbReference type="PROSITE" id="PS51710">
    <property type="entry name" value="G_OBG"/>
    <property type="match status" value="1"/>
</dbReference>
<sequence>MMNSNKPYIGCKIGLISRAHNRYEGILYTIDKVNSTVVLAKVKCFGTEGRPTDRPTPPKDDIYEYITFRGNDIKDIALCELPSHPVQALQASTQLTGRSAPTGCRSTTSSPPALFFINSMLQRLALQIWAKPCPKLNWKPGNRVMKIGHHPEEDKVTVDVQFDTDFDFDSSNAQFIKEELERGGQDKRKVKDGNHEVEEKGKEEEELRSTAEDDQFGPKCYYDKAKSFFDNISSDNTFRYQQILHRNLVYLATIADSNQNMQSLLPAFNMCLYLQPPSPSMATAPGGLGQGGGHAAGNLNDTMAPGPTPTSMMQSQLSNGPGHAPTQQQQQQHHQSGQVQASVSLPASGSYGGSAYSHAAPSFQGSMIQGLVPGYGSSSSSSSSPRSNLNMQSNQGHGEYSYPQSSYAEQSYDRSFDESSQHYYEGGPGQGGSSQYSQYQQGQSQQYGSYRSSQGGAAAGAQTQRSYAYEQTRHFVDQRRVKLVAGSGGRGACCFHSEPRKEWGGPDGGNGGDGGSIVIKADRFVKSLAQVVPIYKGEDGQSGGNKNCYGRNGSPTYICVPLGTVVKEQGSTVVDLAEHGQEYLAVFGGAGGKGNRFFLSNENRAPITATPGVPGEERVLQLELRTMAHAGLVGFPNAGKSSLLRAISNARPAVASYPFTTLNPHVGIVEYRDHEQVAVADIPGIIRGAHLNRGLGISFLRHIERCRFLLFVLDLSVPEPWTQLQHLRYELDQYEPGLSQRPRAIVANKVDLPEAREKLETLRSLVAERVIPVSALTGQNTEELILHLRELYDGHLRGGGDIVGLDPRHPDDDGVSRRWRRPEYEEDMVALAALDRSHGGNHSSRAKRELLVRSKRRWVLATIELTEEEPGPYPRIITQMTNDKREDNHEFRIRGMGVDEEPLGVFSIDKNTGFVSVHRSVDREEHDLYHIKFTVVDKTTGVNVDEELAFDVEIQDINDNAPTFSPLHIEADVKENTPAGDLEVGFKVTDADLDYSRNSSFNISLTSQEPKVPKFGLKHTHGQLVQLTFEGCFDYDYHADVLESTIKRDVLRLSVEDKDTPNTPGWRARYFFIKGNEEENYQLETDPETNEGILSVVKGMDYEKTTLAHLQIGVENEEPLFVCKGKSSGAVTPPPPHTVSVAITVIDVNDPPQCEKRTAALHVVEEEEPGKLLFTPKVHDPESDNFRYVLIEDPAHWMTVDEETGQIKSTQKMDRESPFVDKDSVYKVTIGAVDDGKPPATGTCTVLIHMADINDNTPKLVNKSAVMCGNKVNKVTVPVKDTDLHPYGGPFTFSLGGDDDAESLKQRWKLDPASGPYIFLHTHGTEKQLCSQSESHDSALCISSAGEAVGLVSVKPLPYGNYSVPLVIQDQQGMSGPDTLEVIVCDCGEADVCPGKVPISIGFSAAAIGLVFAGLLLFLLLLLIITCQCGRKAFSHIPIEPDGGNQTLINYNQEAGAAACASFLSSLTLCQPLPMHLLNPKNGVIVTDGLTKDNGKIYNADPAVEDSVDTYNPWGLGLGWSTLPGQGRRDTVGSFGGQDVYSTWMTKGSNSNRGGYLRHQQSLSVLSSQHITNHIQRKLQEIDGNHDDHEAYQPRQFADEGRSVGCQSLDQLSLINLGDDLEFLNDLGPTFNKTLAPRLNEQKDSSLACIGDVLAFKSRDPLKGK</sequence>
<keyword evidence="15" id="KW-0342">GTP-binding</keyword>
<evidence type="ECO:0000256" key="14">
    <source>
        <dbReference type="ARBA" id="ARBA00022889"/>
    </source>
</evidence>
<dbReference type="GO" id="GO:0042254">
    <property type="term" value="P:ribosome biogenesis"/>
    <property type="evidence" value="ECO:0007669"/>
    <property type="project" value="UniProtKB-UniRule"/>
</dbReference>
<dbReference type="Pfam" id="PF00028">
    <property type="entry name" value="Cadherin"/>
    <property type="match status" value="3"/>
</dbReference>
<comment type="similarity">
    <text evidence="3">Belongs to the TRAFAC class OBG-HflX-like GTPase superfamily. OBG GTPase family.</text>
</comment>
<dbReference type="InterPro" id="IPR025762">
    <property type="entry name" value="DFDF"/>
</dbReference>
<evidence type="ECO:0000256" key="19">
    <source>
        <dbReference type="PROSITE-ProRule" id="PRU00846"/>
    </source>
</evidence>
<feature type="short sequence motif" description="FFD box" evidence="19">
    <location>
        <begin position="220"/>
        <end position="236"/>
    </location>
</feature>
<keyword evidence="6" id="KW-1003">Cell membrane</keyword>
<feature type="compositionally biased region" description="Polar residues" evidence="20">
    <location>
        <begin position="385"/>
        <end position="409"/>
    </location>
</feature>
<dbReference type="GO" id="GO:0005886">
    <property type="term" value="C:plasma membrane"/>
    <property type="evidence" value="ECO:0007669"/>
    <property type="project" value="UniProtKB-SubCell"/>
</dbReference>
<evidence type="ECO:0000256" key="11">
    <source>
        <dbReference type="ARBA" id="ARBA00022737"/>
    </source>
</evidence>
<feature type="domain" description="FFD box profile" evidence="24">
    <location>
        <begin position="220"/>
        <end position="236"/>
    </location>
</feature>
<dbReference type="PROSITE" id="PS50268">
    <property type="entry name" value="CADHERIN_2"/>
    <property type="match status" value="4"/>
</dbReference>
<dbReference type="InterPro" id="IPR005225">
    <property type="entry name" value="Small_GTP-bd"/>
</dbReference>
<dbReference type="SUPFAM" id="SSF52540">
    <property type="entry name" value="P-loop containing nucleoside triphosphate hydrolases"/>
    <property type="match status" value="1"/>
</dbReference>
<dbReference type="PRINTS" id="PR00326">
    <property type="entry name" value="GTP1OBG"/>
</dbReference>
<feature type="region of interest" description="Disordered" evidence="20">
    <location>
        <begin position="178"/>
        <end position="213"/>
    </location>
</feature>
<dbReference type="GO" id="GO:0000287">
    <property type="term" value="F:magnesium ion binding"/>
    <property type="evidence" value="ECO:0007669"/>
    <property type="project" value="InterPro"/>
</dbReference>
<accession>A0A6A4SUN1</accession>
<dbReference type="InterPro" id="IPR002126">
    <property type="entry name" value="Cadherin-like_dom"/>
</dbReference>
<keyword evidence="8" id="KW-0690">Ribosome biogenesis</keyword>
<dbReference type="SMART" id="SM01199">
    <property type="entry name" value="FDF"/>
    <property type="match status" value="1"/>
</dbReference>
<evidence type="ECO:0000256" key="13">
    <source>
        <dbReference type="ARBA" id="ARBA00022837"/>
    </source>
</evidence>
<dbReference type="FunFam" id="2.60.40.60:FF:000011">
    <property type="entry name" value="Cadherin 1"/>
    <property type="match status" value="1"/>
</dbReference>
<evidence type="ECO:0000259" key="26">
    <source>
        <dbReference type="PROSITE" id="PS51883"/>
    </source>
</evidence>
<dbReference type="Pfam" id="PF05030">
    <property type="entry name" value="SSXT"/>
    <property type="match status" value="1"/>
</dbReference>
<evidence type="ECO:0000256" key="6">
    <source>
        <dbReference type="ARBA" id="ARBA00022475"/>
    </source>
</evidence>
<feature type="domain" description="Cadherin" evidence="22">
    <location>
        <begin position="1155"/>
        <end position="1260"/>
    </location>
</feature>
<proteinExistence type="inferred from homology"/>
<dbReference type="FunFam" id="2.60.40.60:FF:000095">
    <property type="entry name" value="Cadherin 13"/>
    <property type="match status" value="1"/>
</dbReference>
<dbReference type="GO" id="GO:0060027">
    <property type="term" value="P:convergent extension involved in gastrulation"/>
    <property type="evidence" value="ECO:0007669"/>
    <property type="project" value="UniProtKB-ARBA"/>
</dbReference>
<dbReference type="SMART" id="SM01271">
    <property type="entry name" value="LSM14"/>
    <property type="match status" value="1"/>
</dbReference>
<evidence type="ECO:0000256" key="3">
    <source>
        <dbReference type="ARBA" id="ARBA00007699"/>
    </source>
</evidence>
<name>A0A6A4SUN1_SCOMX</name>
<keyword evidence="12" id="KW-0547">Nucleotide-binding</keyword>
<dbReference type="InterPro" id="IPR025761">
    <property type="entry name" value="FFD_box"/>
</dbReference>
<evidence type="ECO:0000313" key="29">
    <source>
        <dbReference type="Proteomes" id="UP000438429"/>
    </source>
</evidence>
<dbReference type="HAMAP" id="MF_01454">
    <property type="entry name" value="GTPase_Obg"/>
    <property type="match status" value="1"/>
</dbReference>
<comment type="similarity">
    <text evidence="4">Belongs to the SS18 family.</text>
</comment>
<organism evidence="28 29">
    <name type="scientific">Scophthalmus maximus</name>
    <name type="common">Turbot</name>
    <name type="synonym">Psetta maxima</name>
    <dbReference type="NCBI Taxonomy" id="52904"/>
    <lineage>
        <taxon>Eukaryota</taxon>
        <taxon>Metazoa</taxon>
        <taxon>Chordata</taxon>
        <taxon>Craniata</taxon>
        <taxon>Vertebrata</taxon>
        <taxon>Euteleostomi</taxon>
        <taxon>Actinopterygii</taxon>
        <taxon>Neopterygii</taxon>
        <taxon>Teleostei</taxon>
        <taxon>Neoteleostei</taxon>
        <taxon>Acanthomorphata</taxon>
        <taxon>Carangaria</taxon>
        <taxon>Pleuronectiformes</taxon>
        <taxon>Pleuronectoidei</taxon>
        <taxon>Scophthalmidae</taxon>
        <taxon>Scophthalmus</taxon>
    </lineage>
</organism>
<dbReference type="Proteomes" id="UP000438429">
    <property type="component" value="Unassembled WGS sequence"/>
</dbReference>
<dbReference type="FunFam" id="2.60.40.60:FF:000019">
    <property type="entry name" value="Cadherin 2"/>
    <property type="match status" value="1"/>
</dbReference>
<keyword evidence="21" id="KW-0812">Transmembrane</keyword>
<dbReference type="PROSITE" id="PS51513">
    <property type="entry name" value="FFD"/>
    <property type="match status" value="1"/>
</dbReference>
<dbReference type="InterPro" id="IPR020894">
    <property type="entry name" value="Cadherin_CS"/>
</dbReference>
<dbReference type="Gene3D" id="3.40.50.300">
    <property type="entry name" value="P-loop containing nucleotide triphosphate hydrolases"/>
    <property type="match status" value="1"/>
</dbReference>
<dbReference type="PRINTS" id="PR00205">
    <property type="entry name" value="CADHERIN"/>
</dbReference>
<feature type="compositionally biased region" description="Low complexity" evidence="20">
    <location>
        <begin position="320"/>
        <end position="346"/>
    </location>
</feature>
<evidence type="ECO:0000256" key="15">
    <source>
        <dbReference type="ARBA" id="ARBA00023134"/>
    </source>
</evidence>
<feature type="domain" description="Cadherin" evidence="22">
    <location>
        <begin position="891"/>
        <end position="964"/>
    </location>
</feature>
<dbReference type="GO" id="GO:0003924">
    <property type="term" value="F:GTPase activity"/>
    <property type="evidence" value="ECO:0007669"/>
    <property type="project" value="InterPro"/>
</dbReference>
<dbReference type="GO" id="GO:0005525">
    <property type="term" value="F:GTP binding"/>
    <property type="evidence" value="ECO:0007669"/>
    <property type="project" value="UniProtKB-KW"/>
</dbReference>